<feature type="domain" description="ABC transmembrane type-1" evidence="8">
    <location>
        <begin position="61"/>
        <end position="272"/>
    </location>
</feature>
<keyword evidence="4 7" id="KW-0812">Transmembrane</keyword>
<evidence type="ECO:0000256" key="4">
    <source>
        <dbReference type="ARBA" id="ARBA00022692"/>
    </source>
</evidence>
<evidence type="ECO:0000256" key="2">
    <source>
        <dbReference type="ARBA" id="ARBA00022448"/>
    </source>
</evidence>
<feature type="transmembrane region" description="Helical" evidence="7">
    <location>
        <begin position="254"/>
        <end position="276"/>
    </location>
</feature>
<dbReference type="CDD" id="cd06261">
    <property type="entry name" value="TM_PBP2"/>
    <property type="match status" value="1"/>
</dbReference>
<feature type="transmembrane region" description="Helical" evidence="7">
    <location>
        <begin position="149"/>
        <end position="172"/>
    </location>
</feature>
<comment type="subcellular location">
    <subcellularLocation>
        <location evidence="1 7">Cell membrane</location>
        <topology evidence="1 7">Multi-pass membrane protein</topology>
    </subcellularLocation>
</comment>
<dbReference type="PANTHER" id="PTHR43227:SF11">
    <property type="entry name" value="BLL4140 PROTEIN"/>
    <property type="match status" value="1"/>
</dbReference>
<evidence type="ECO:0000313" key="9">
    <source>
        <dbReference type="EMBL" id="CAA9585700.1"/>
    </source>
</evidence>
<keyword evidence="5 7" id="KW-1133">Transmembrane helix</keyword>
<comment type="similarity">
    <text evidence="7">Belongs to the binding-protein-dependent transport system permease family.</text>
</comment>
<evidence type="ECO:0000256" key="6">
    <source>
        <dbReference type="ARBA" id="ARBA00023136"/>
    </source>
</evidence>
<dbReference type="GO" id="GO:0055085">
    <property type="term" value="P:transmembrane transport"/>
    <property type="evidence" value="ECO:0007669"/>
    <property type="project" value="InterPro"/>
</dbReference>
<accession>A0A6J4VUW3</accession>
<dbReference type="EMBL" id="CADCWJ010000863">
    <property type="protein sequence ID" value="CAA9585700.1"/>
    <property type="molecule type" value="Genomic_DNA"/>
</dbReference>
<dbReference type="PROSITE" id="PS50928">
    <property type="entry name" value="ABC_TM1"/>
    <property type="match status" value="1"/>
</dbReference>
<dbReference type="Pfam" id="PF00528">
    <property type="entry name" value="BPD_transp_1"/>
    <property type="match status" value="1"/>
</dbReference>
<evidence type="ECO:0000259" key="8">
    <source>
        <dbReference type="PROSITE" id="PS50928"/>
    </source>
</evidence>
<keyword evidence="2 7" id="KW-0813">Transport</keyword>
<evidence type="ECO:0000256" key="7">
    <source>
        <dbReference type="RuleBase" id="RU363032"/>
    </source>
</evidence>
<evidence type="ECO:0000256" key="1">
    <source>
        <dbReference type="ARBA" id="ARBA00004651"/>
    </source>
</evidence>
<sequence>MKRRMSWTPYILLVPSLVYLAVFFAVPMFQAFGLAFQNRDNQWSLDSWRTMINDAAFSDALLTTLILIVVIIPVQFVLAMGMALVINARLRFSGLWLYIYAVPLGISDLAAGIIWYAVFTQQGWLNSVLEGLGFIDRPFIFLSYENQGWLIFAIVLAEAWRATSIIMVILVAGLQGIPRDYLEAADVFGATFWQKVTRVILPLIRPSLQVALILRTILAFQAFAVVIALAGQTITVLSAEGYRWYQDYRDPHVAAAYASLILILSILSTLLFLWLVPVREEQTL</sequence>
<dbReference type="SUPFAM" id="SSF161098">
    <property type="entry name" value="MetI-like"/>
    <property type="match status" value="1"/>
</dbReference>
<name>A0A6J4VUW3_9BACT</name>
<dbReference type="AlphaFoldDB" id="A0A6J4VUW3"/>
<dbReference type="InterPro" id="IPR035906">
    <property type="entry name" value="MetI-like_sf"/>
</dbReference>
<protein>
    <submittedName>
        <fullName evidence="9">Inositol transport system permease protein</fullName>
    </submittedName>
</protein>
<feature type="transmembrane region" description="Helical" evidence="7">
    <location>
        <begin position="97"/>
        <end position="118"/>
    </location>
</feature>
<feature type="transmembrane region" description="Helical" evidence="7">
    <location>
        <begin position="12"/>
        <end position="36"/>
    </location>
</feature>
<dbReference type="InterPro" id="IPR000515">
    <property type="entry name" value="MetI-like"/>
</dbReference>
<feature type="transmembrane region" description="Helical" evidence="7">
    <location>
        <begin position="212"/>
        <end position="234"/>
    </location>
</feature>
<feature type="transmembrane region" description="Helical" evidence="7">
    <location>
        <begin position="56"/>
        <end position="85"/>
    </location>
</feature>
<gene>
    <name evidence="9" type="ORF">AVDCRST_MAG87-3924</name>
</gene>
<dbReference type="Gene3D" id="1.10.3720.10">
    <property type="entry name" value="MetI-like"/>
    <property type="match status" value="1"/>
</dbReference>
<keyword evidence="3" id="KW-1003">Cell membrane</keyword>
<evidence type="ECO:0000256" key="5">
    <source>
        <dbReference type="ARBA" id="ARBA00022989"/>
    </source>
</evidence>
<keyword evidence="6 7" id="KW-0472">Membrane</keyword>
<proteinExistence type="inferred from homology"/>
<dbReference type="InterPro" id="IPR050809">
    <property type="entry name" value="UgpAE/MalFG_permease"/>
</dbReference>
<evidence type="ECO:0000256" key="3">
    <source>
        <dbReference type="ARBA" id="ARBA00022475"/>
    </source>
</evidence>
<reference evidence="9" key="1">
    <citation type="submission" date="2020-02" db="EMBL/GenBank/DDBJ databases">
        <authorList>
            <person name="Meier V. D."/>
        </authorList>
    </citation>
    <scope>NUCLEOTIDE SEQUENCE</scope>
    <source>
        <strain evidence="9">AVDCRST_MAG87</strain>
    </source>
</reference>
<dbReference type="PANTHER" id="PTHR43227">
    <property type="entry name" value="BLL4140 PROTEIN"/>
    <property type="match status" value="1"/>
</dbReference>
<dbReference type="GO" id="GO:0005886">
    <property type="term" value="C:plasma membrane"/>
    <property type="evidence" value="ECO:0007669"/>
    <property type="project" value="UniProtKB-SubCell"/>
</dbReference>
<organism evidence="9">
    <name type="scientific">uncultured Thermomicrobiales bacterium</name>
    <dbReference type="NCBI Taxonomy" id="1645740"/>
    <lineage>
        <taxon>Bacteria</taxon>
        <taxon>Pseudomonadati</taxon>
        <taxon>Thermomicrobiota</taxon>
        <taxon>Thermomicrobia</taxon>
        <taxon>Thermomicrobiales</taxon>
        <taxon>environmental samples</taxon>
    </lineage>
</organism>